<keyword evidence="1" id="KW-1133">Transmembrane helix</keyword>
<dbReference type="GeneID" id="300580782"/>
<keyword evidence="1" id="KW-0472">Membrane</keyword>
<keyword evidence="4" id="KW-1185">Reference proteome</keyword>
<name>A0ABY2GT44_9HYPO</name>
<evidence type="ECO:0000313" key="4">
    <source>
        <dbReference type="Proteomes" id="UP001642720"/>
    </source>
</evidence>
<keyword evidence="2" id="KW-0732">Signal</keyword>
<evidence type="ECO:0008006" key="5">
    <source>
        <dbReference type="Google" id="ProtNLM"/>
    </source>
</evidence>
<comment type="caution">
    <text evidence="3">The sequence shown here is derived from an EMBL/GenBank/DDBJ whole genome shotgun (WGS) entry which is preliminary data.</text>
</comment>
<feature type="signal peptide" evidence="2">
    <location>
        <begin position="1"/>
        <end position="28"/>
    </location>
</feature>
<dbReference type="EMBL" id="PPTA01000016">
    <property type="protein sequence ID" value="TFA99091.1"/>
    <property type="molecule type" value="Genomic_DNA"/>
</dbReference>
<dbReference type="Proteomes" id="UP001642720">
    <property type="component" value="Unassembled WGS sequence"/>
</dbReference>
<feature type="transmembrane region" description="Helical" evidence="1">
    <location>
        <begin position="86"/>
        <end position="106"/>
    </location>
</feature>
<sequence>MLWEAGHVCIIAYFVLLLLLLLLLPGNTQYGTPHPLPSPVLQSGSTAAATIVGRPWLSDKGTNDYRTGVNIRENEKNPRASSLSTVLVTVAAAFTYIPPLLSPLALPPSRLAMRKWKTRQPD</sequence>
<evidence type="ECO:0000256" key="2">
    <source>
        <dbReference type="SAM" id="SignalP"/>
    </source>
</evidence>
<keyword evidence="1" id="KW-0812">Transmembrane</keyword>
<reference evidence="3 4" key="1">
    <citation type="submission" date="2018-01" db="EMBL/GenBank/DDBJ databases">
        <title>Genome characterization of the sugarcane-associated fungus Trichoderma ghanense CCMA-1212 and their application in lignocelulose bioconversion.</title>
        <authorList>
            <person name="Steindorff A.S."/>
            <person name="Mendes T.D."/>
            <person name="Vilela E.S.D."/>
            <person name="Rodrigues D.S."/>
            <person name="Formighieri E.F."/>
            <person name="Melo I.S."/>
            <person name="Favaro L.C.L."/>
        </authorList>
    </citation>
    <scope>NUCLEOTIDE SEQUENCE [LARGE SCALE GENOMIC DNA]</scope>
    <source>
        <strain evidence="3 4">CCMA-1212</strain>
    </source>
</reference>
<protein>
    <recommendedName>
        <fullName evidence="5">SSCRP protein</fullName>
    </recommendedName>
</protein>
<evidence type="ECO:0000256" key="1">
    <source>
        <dbReference type="SAM" id="Phobius"/>
    </source>
</evidence>
<gene>
    <name evidence="3" type="ORF">CCMA1212_009242</name>
</gene>
<proteinExistence type="predicted"/>
<evidence type="ECO:0000313" key="3">
    <source>
        <dbReference type="EMBL" id="TFA99091.1"/>
    </source>
</evidence>
<dbReference type="RefSeq" id="XP_073555293.1">
    <property type="nucleotide sequence ID" value="XM_073706332.1"/>
</dbReference>
<feature type="chain" id="PRO_5045464018" description="SSCRP protein" evidence="2">
    <location>
        <begin position="29"/>
        <end position="122"/>
    </location>
</feature>
<organism evidence="3 4">
    <name type="scientific">Trichoderma ghanense</name>
    <dbReference type="NCBI Taxonomy" id="65468"/>
    <lineage>
        <taxon>Eukaryota</taxon>
        <taxon>Fungi</taxon>
        <taxon>Dikarya</taxon>
        <taxon>Ascomycota</taxon>
        <taxon>Pezizomycotina</taxon>
        <taxon>Sordariomycetes</taxon>
        <taxon>Hypocreomycetidae</taxon>
        <taxon>Hypocreales</taxon>
        <taxon>Hypocreaceae</taxon>
        <taxon>Trichoderma</taxon>
    </lineage>
</organism>
<accession>A0ABY2GT44</accession>